<gene>
    <name evidence="1" type="ORF">D9758_003368</name>
</gene>
<sequence>MPKGRDDGIPFLRSLIVQVCDRIFDNVSNDSALLLPDPGDILAMVESGMSSPGKRLVSPNRYSSLSIKADLNDRPTLVDRGLGTVAADLWSLKKDGVEGVLDLTCLRPKVDSYEYKRTFHWRYAWAYGWVLFGKFQLLDRIFLTRQI</sequence>
<accession>A0A8H5GV33</accession>
<dbReference type="AlphaFoldDB" id="A0A8H5GV33"/>
<protein>
    <submittedName>
        <fullName evidence="1">Uncharacterized protein</fullName>
    </submittedName>
</protein>
<reference evidence="1 2" key="1">
    <citation type="journal article" date="2020" name="ISME J.">
        <title>Uncovering the hidden diversity of litter-decomposition mechanisms in mushroom-forming fungi.</title>
        <authorList>
            <person name="Floudas D."/>
            <person name="Bentzer J."/>
            <person name="Ahren D."/>
            <person name="Johansson T."/>
            <person name="Persson P."/>
            <person name="Tunlid A."/>
        </authorList>
    </citation>
    <scope>NUCLEOTIDE SEQUENCE [LARGE SCALE GENOMIC DNA]</scope>
    <source>
        <strain evidence="1 2">CBS 291.85</strain>
    </source>
</reference>
<comment type="caution">
    <text evidence="1">The sequence shown here is derived from an EMBL/GenBank/DDBJ whole genome shotgun (WGS) entry which is preliminary data.</text>
</comment>
<evidence type="ECO:0000313" key="2">
    <source>
        <dbReference type="Proteomes" id="UP000559256"/>
    </source>
</evidence>
<evidence type="ECO:0000313" key="1">
    <source>
        <dbReference type="EMBL" id="KAF5371778.1"/>
    </source>
</evidence>
<dbReference type="Proteomes" id="UP000559256">
    <property type="component" value="Unassembled WGS sequence"/>
</dbReference>
<dbReference type="EMBL" id="JAACJM010000007">
    <property type="protein sequence ID" value="KAF5371778.1"/>
    <property type="molecule type" value="Genomic_DNA"/>
</dbReference>
<proteinExistence type="predicted"/>
<keyword evidence="2" id="KW-1185">Reference proteome</keyword>
<organism evidence="1 2">
    <name type="scientific">Tetrapyrgos nigripes</name>
    <dbReference type="NCBI Taxonomy" id="182062"/>
    <lineage>
        <taxon>Eukaryota</taxon>
        <taxon>Fungi</taxon>
        <taxon>Dikarya</taxon>
        <taxon>Basidiomycota</taxon>
        <taxon>Agaricomycotina</taxon>
        <taxon>Agaricomycetes</taxon>
        <taxon>Agaricomycetidae</taxon>
        <taxon>Agaricales</taxon>
        <taxon>Marasmiineae</taxon>
        <taxon>Marasmiaceae</taxon>
        <taxon>Tetrapyrgos</taxon>
    </lineage>
</organism>
<name>A0A8H5GV33_9AGAR</name>